<dbReference type="GO" id="GO:0046872">
    <property type="term" value="F:metal ion binding"/>
    <property type="evidence" value="ECO:0007669"/>
    <property type="project" value="UniProtKB-KW"/>
</dbReference>
<sequence length="2099" mass="239924">MDKILRQQLPTDSSLTIRPLENKESTLYDCPLPAFIVTQALTRVEIEIATSEISENASGSTIKPFVTVPIQDLTLFRHNFTFGHLASTTDKKFSEVFGVVESDDSNFQSPDMIIETEAGHVFVIEFTTTLGDFGSALAAARIKIAKYEIACRNRSALKPISLFVIAAYDKGVVTNMELDDNEVNEIVFRFRLARSIHNDLRLINPNLFDADEEMSRLEREVNSLMSSIQIDWETTSRKFPSFREDLFVKFQQSPSDSQYLGRIIKQCIDDAAKGIERDNYYDKDWTNEQRYKENGYRASNSVMSKVSEMLASDFLRGLNDHKSTVQIPAWCTLKGREGKDLSPLKSLVVQGSHPMAKIWDKVCRNAILEKIERMYDDPVEELRYAMSGSRIGDSKEKLKERNKYHRTTVDLGSEEKEYAAALGVCGKKNSHLHASKEARIRSKKGFSIDHDISKVEQYLADFSEQDWTPNPHLYNPLSEDFILRLEAMGIHQPELVHVDEETPETLKCHKDFSETPYGSWLQMVSIIGAELSASVKQHVKPSQYIVKRLLGSSVYLLIKPTLSKSHIFVSFAVEKQALCHELNMSSVFKPSIDAGDLLVTDFVSFKLCKITNLCKAFAVLEAAMCFWVETHGLEPWLFLNQLDSYRLRDAVYMFKLSLLTMMEDKATTEELQTMQRYVIMEGFVSLPEFPNPAKMLSKIPKVLRSELQVFLVRRLFDTIVKISHKPFTIMKSKNIIRWKNLFNPFSGQMITELQTLISCCYNGYFKNKEEDTEPSALSGMYKKIIELEHLRPKTDKYLGYEDPEKPEMHEFSRSYLKFMCEHAINRLSKQYGKNILKQIENSIIRELSSLTLERLSTLKATSNFNNSWYDYKSVKDKNYTRDKLLVKMTEFAAKGKTLAIELFDECMRRIEQKGCMEICLFKKQQHGGLREIYVMGADERIVQSVIEAIARAIGRYFDSDTLCNPSNKTKIPETHGLRAKKKCGQSVWTCATSDDARKWNQGHYVTKFALMLCEFTPKEWWPLIIRGCSMFTNKYMMMNLDYLRIIDNHKELNIQDEFVQDLFRAYHGEITVPWMDKEKTYLKTTTGMMQGILHFTSSLLHSLHQEVVRSTSMQLFINKMGPDAASRVVCDVMQGSDDSSMLISFPNISEKVKMRYKMTAAICFRIKKSLGVFAGIYPSEKSTSNTDFVMEYNSEFFFHSQHVRPTIRWIAASCSLPEVETLVARQEEAANLLTSITEGGGSFSLAAMVQQCQCSIHYMLMGLGVSSLFKEFKSAIYRWKDPGLGFFLFDNPYSAGLSGFKYNLYRAIIGTDLRYIYSYFLKKIKDSQSDDDGVISESCSVSPGGAIVMSSTLRWGSIEKFKRLRARLNIPEDWRERINEVPEILYRAPHSGEETVLRIAEKVHSPGVVSSLSTGNAVCKVMAASVYFLSACIFEDAGNQEYNVTGTDKYSLLQKLLAFEHASMSDKISHEDMLFLFPNLQEYEAFDAIIYNKGKFNIVPRASQREATQTSIVVFEYHSSSRVAPEKLVSDKWFGTRKSKIGTPGFRAEWDRLRAVVRWLRDTPEETLEASPFTNHIQIRNFFARMEGKPRVIKVTGAPVKKRSGLSKIAMAIRDNFCKTGFVRGMEDEVGYSRAVLVEKLKHYVFSIMMGPYTEEAKLRFLTQVLTDEPQIIMNQADRKSKANTLGLLQMFLKGEAGVAQKIENLKEGIFGAFTRVQRFSKSSINHKYYGKGTWRGVMDGYQVQIDIDGKEGSPSYLSGITVAYCTRPWVLSSCIRAWCDDMNIFNNIDVSTKVKNNDAHFWLFDFKMYGHSYPYGCPIYTVERNITDTAIIMDNEIDIKIRGSTVNLYVKSRENRPRDLHILSYTPVESDVSSIIRLTSDPYFQPGGIFAVEPTRSWMLCQPLKWEFAQPVLNIVSKARTAPIQLDVTRLSEIIRLCTESALRNQVGTIYSLSRSDNLDSSEAVDMSDMFDMMLEDEEGFTGFDDLASHLTVQEDPDYMEEVEFDEEDIQLFGPAHYKEIQKLTVLAHPLMDHFMTRVVNSVGRMQVRRLLEKNLITQDKRKLAELLFIALGKDPSVIKVELIHGDSPVDIPDELLG</sequence>
<evidence type="ECO:0000256" key="1">
    <source>
        <dbReference type="ARBA" id="ARBA00001936"/>
    </source>
</evidence>
<evidence type="ECO:0000256" key="18">
    <source>
        <dbReference type="ARBA" id="ARBA00031012"/>
    </source>
</evidence>
<evidence type="ECO:0000256" key="7">
    <source>
        <dbReference type="ARBA" id="ARBA00018602"/>
    </source>
</evidence>
<dbReference type="Pfam" id="PF15518">
    <property type="entry name" value="L_protein_N"/>
    <property type="match status" value="1"/>
</dbReference>
<feature type="domain" description="RdRp catalytic" evidence="21">
    <location>
        <begin position="979"/>
        <end position="1170"/>
    </location>
</feature>
<dbReference type="GO" id="GO:0044172">
    <property type="term" value="C:host cell endoplasmic reticulum-Golgi intermediate compartment"/>
    <property type="evidence" value="ECO:0007669"/>
    <property type="project" value="UniProtKB-SubCell"/>
</dbReference>
<dbReference type="GO" id="GO:0016787">
    <property type="term" value="F:hydrolase activity"/>
    <property type="evidence" value="ECO:0007669"/>
    <property type="project" value="UniProtKB-KW"/>
</dbReference>
<keyword evidence="8" id="KW-0808">Transferase</keyword>
<accession>R4I440</accession>
<evidence type="ECO:0000256" key="9">
    <source>
        <dbReference type="ARBA" id="ARBA00022723"/>
    </source>
</evidence>
<dbReference type="KEGG" id="vg:80549650"/>
<comment type="cofactor">
    <cofactor evidence="1">
        <name>Mn(2+)</name>
        <dbReference type="ChEBI" id="CHEBI:29035"/>
    </cofactor>
</comment>
<comment type="subcellular location">
    <subcellularLocation>
        <location evidence="3">Host Golgi apparatus</location>
    </subcellularLocation>
    <subcellularLocation>
        <location evidence="5">Host endoplasmic reticulum-Golgi intermediate compartment</location>
    </subcellularLocation>
    <subcellularLocation>
        <location evidence="4">Virion</location>
    </subcellularLocation>
</comment>
<dbReference type="InterPro" id="IPR007099">
    <property type="entry name" value="RNA-dir_pol_NSvirus"/>
</dbReference>
<comment type="function">
    <text evidence="20">RNA-dependent RNA polymerase, which is responsible for the replication and transcription of the viral RNA genome using antigenomic RNA as an intermediate. During transcription, synthesizes subgenomic RNAs and assures their capping by a cap-snatching mechanism, which involves the endonuclease activity cleaving the host capped pre-mRNAs. These short capped RNAs are then used as primers for viral transcription. The 3'-end of subgenomic mRNAs molecules are not polyadenylated. During replication, the polymerase binds the 5' and 3' vRNA extremities at distinct sites. In turn, significant conformational changes occur in the polymerase and in vRNA to initiate active RNA synthesis. As a consequence of the use of the same enzyme for both transcription and replication, these mechanisms need to be well coordinated.</text>
</comment>
<evidence type="ECO:0000256" key="14">
    <source>
        <dbReference type="ARBA" id="ARBA00023184"/>
    </source>
</evidence>
<evidence type="ECO:0000256" key="3">
    <source>
        <dbReference type="ARBA" id="ARBA00004136"/>
    </source>
</evidence>
<dbReference type="InterPro" id="IPR029124">
    <property type="entry name" value="L_protein_N"/>
</dbReference>
<keyword evidence="13" id="KW-0946">Virion</keyword>
<dbReference type="GO" id="GO:0003968">
    <property type="term" value="F:RNA-directed RNA polymerase activity"/>
    <property type="evidence" value="ECO:0007669"/>
    <property type="project" value="UniProtKB-EC"/>
</dbReference>
<protein>
    <recommendedName>
        <fullName evidence="7">RNA-directed RNA polymerase L</fullName>
        <ecNumber evidence="6">2.7.7.48</ecNumber>
    </recommendedName>
    <alternativeName>
        <fullName evidence="16">Large structural protein</fullName>
    </alternativeName>
    <alternativeName>
        <fullName evidence="18">Replicase</fullName>
    </alternativeName>
    <alternativeName>
        <fullName evidence="17">Transcriptase</fullName>
    </alternativeName>
</protein>
<keyword evidence="9" id="KW-0479">Metal-binding</keyword>
<evidence type="ECO:0000259" key="21">
    <source>
        <dbReference type="PROSITE" id="PS50525"/>
    </source>
</evidence>
<reference evidence="22 23" key="1">
    <citation type="submission" date="2011-05" db="EMBL/GenBank/DDBJ databases">
        <title>Genomic and phylogenetic characterization of Naples serogroup phleboviruses.</title>
        <authorList>
            <person name="Palacios G."/>
            <person name="Savji N."/>
            <person name="Shah A."/>
            <person name="Lipkin W.I."/>
        </authorList>
    </citation>
    <scope>NUCLEOTIDE SEQUENCE [LARGE SCALE GENOMIC DNA]</scope>
    <source>
        <strain evidence="22 23">Dak ANB 512</strain>
    </source>
</reference>
<evidence type="ECO:0000313" key="23">
    <source>
        <dbReference type="Proteomes" id="UP000502565"/>
    </source>
</evidence>
<dbReference type="EMBL" id="JF920136">
    <property type="protein sequence ID" value="AFH88999.1"/>
    <property type="molecule type" value="Genomic_RNA"/>
</dbReference>
<evidence type="ECO:0000256" key="12">
    <source>
        <dbReference type="ARBA" id="ARBA00022842"/>
    </source>
</evidence>
<evidence type="ECO:0000256" key="8">
    <source>
        <dbReference type="ARBA" id="ARBA00022679"/>
    </source>
</evidence>
<keyword evidence="12" id="KW-0460">Magnesium</keyword>
<dbReference type="Pfam" id="PF12603">
    <property type="entry name" value="L_PA-C-like"/>
    <property type="match status" value="1"/>
</dbReference>
<evidence type="ECO:0000256" key="16">
    <source>
        <dbReference type="ARBA" id="ARBA00030285"/>
    </source>
</evidence>
<comment type="similarity">
    <text evidence="19">Belongs to the Bunyavirales RNA polymerase family.</text>
</comment>
<evidence type="ECO:0000256" key="20">
    <source>
        <dbReference type="ARBA" id="ARBA00046037"/>
    </source>
</evidence>
<comment type="cofactor">
    <cofactor evidence="2">
        <name>Mg(2+)</name>
        <dbReference type="ChEBI" id="CHEBI:18420"/>
    </cofactor>
</comment>
<evidence type="ECO:0000256" key="6">
    <source>
        <dbReference type="ARBA" id="ARBA00012494"/>
    </source>
</evidence>
<keyword evidence="10" id="KW-0378">Hydrolase</keyword>
<dbReference type="RefSeq" id="YP_010839712.1">
    <property type="nucleotide sequence ID" value="NC_078061.1"/>
</dbReference>
<evidence type="ECO:0000256" key="15">
    <source>
        <dbReference type="ARBA" id="ARBA00023211"/>
    </source>
</evidence>
<evidence type="ECO:0000256" key="5">
    <source>
        <dbReference type="ARBA" id="ARBA00004452"/>
    </source>
</evidence>
<dbReference type="InterPro" id="IPR022531">
    <property type="entry name" value="L_PA-C-like"/>
</dbReference>
<keyword evidence="14" id="KW-1038">Host endoplasmic reticulum</keyword>
<dbReference type="EC" id="2.7.7.48" evidence="6"/>
<evidence type="ECO:0000256" key="17">
    <source>
        <dbReference type="ARBA" id="ARBA00030436"/>
    </source>
</evidence>
<evidence type="ECO:0000256" key="13">
    <source>
        <dbReference type="ARBA" id="ARBA00022844"/>
    </source>
</evidence>
<evidence type="ECO:0000256" key="11">
    <source>
        <dbReference type="ARBA" id="ARBA00022812"/>
    </source>
</evidence>
<dbReference type="InterPro" id="IPR007322">
    <property type="entry name" value="RNA_pol_bunyavir"/>
</dbReference>
<dbReference type="GO" id="GO:0039694">
    <property type="term" value="P:viral RNA genome replication"/>
    <property type="evidence" value="ECO:0007669"/>
    <property type="project" value="InterPro"/>
</dbReference>
<dbReference type="GO" id="GO:0044423">
    <property type="term" value="C:virion component"/>
    <property type="evidence" value="ECO:0007669"/>
    <property type="project" value="UniProtKB-KW"/>
</dbReference>
<dbReference type="Proteomes" id="UP000502565">
    <property type="component" value="Genome"/>
</dbReference>
<dbReference type="PROSITE" id="PS50525">
    <property type="entry name" value="RDRP_SSRNA_NEG_SEG"/>
    <property type="match status" value="1"/>
</dbReference>
<keyword evidence="15" id="KW-0464">Manganese</keyword>
<evidence type="ECO:0000256" key="2">
    <source>
        <dbReference type="ARBA" id="ARBA00001946"/>
    </source>
</evidence>
<evidence type="ECO:0000256" key="19">
    <source>
        <dbReference type="ARBA" id="ARBA00034123"/>
    </source>
</evidence>
<organism evidence="22 23">
    <name type="scientific">Saint-Floris virus</name>
    <dbReference type="NCBI Taxonomy" id="2847279"/>
    <lineage>
        <taxon>Viruses</taxon>
        <taxon>Riboviria</taxon>
        <taxon>Orthornavirae</taxon>
        <taxon>Negarnaviricota</taxon>
        <taxon>Polyploviricotina</taxon>
        <taxon>Bunyaviricetes</taxon>
        <taxon>Hareavirales</taxon>
        <taxon>Phenuiviridae</taxon>
        <taxon>Phlebovirus</taxon>
        <taxon>Phlebovirus florisense</taxon>
    </lineage>
</organism>
<evidence type="ECO:0000256" key="10">
    <source>
        <dbReference type="ARBA" id="ARBA00022801"/>
    </source>
</evidence>
<dbReference type="Pfam" id="PF04196">
    <property type="entry name" value="Bunya_RdRp"/>
    <property type="match status" value="1"/>
</dbReference>
<dbReference type="GO" id="GO:0006351">
    <property type="term" value="P:DNA-templated transcription"/>
    <property type="evidence" value="ECO:0007669"/>
    <property type="project" value="InterPro"/>
</dbReference>
<evidence type="ECO:0000313" key="22">
    <source>
        <dbReference type="EMBL" id="AFH88999.1"/>
    </source>
</evidence>
<keyword evidence="11" id="KW-1040">Host Golgi apparatus</keyword>
<proteinExistence type="inferred from homology"/>
<dbReference type="GeneID" id="80549650"/>
<name>R4I440_9VIRU</name>
<dbReference type="GO" id="GO:0044177">
    <property type="term" value="C:host cell Golgi apparatus"/>
    <property type="evidence" value="ECO:0007669"/>
    <property type="project" value="UniProtKB-SubCell"/>
</dbReference>
<keyword evidence="23" id="KW-1185">Reference proteome</keyword>
<evidence type="ECO:0000256" key="4">
    <source>
        <dbReference type="ARBA" id="ARBA00004328"/>
    </source>
</evidence>